<keyword evidence="7" id="KW-0443">Lipid metabolism</keyword>
<dbReference type="STRING" id="1795632.TH606_07075"/>
<evidence type="ECO:0000256" key="7">
    <source>
        <dbReference type="ARBA" id="ARBA00023098"/>
    </source>
</evidence>
<dbReference type="Gene3D" id="1.20.120.1760">
    <property type="match status" value="1"/>
</dbReference>
<feature type="transmembrane region" description="Helical" evidence="12">
    <location>
        <begin position="70"/>
        <end position="95"/>
    </location>
</feature>
<feature type="transmembrane region" description="Helical" evidence="12">
    <location>
        <begin position="7"/>
        <end position="25"/>
    </location>
</feature>
<feature type="transmembrane region" description="Helical" evidence="12">
    <location>
        <begin position="269"/>
        <end position="285"/>
    </location>
</feature>
<evidence type="ECO:0000256" key="10">
    <source>
        <dbReference type="ARBA" id="ARBA00023264"/>
    </source>
</evidence>
<evidence type="ECO:0000256" key="4">
    <source>
        <dbReference type="ARBA" id="ARBA00022679"/>
    </source>
</evidence>
<keyword evidence="8 12" id="KW-0472">Membrane</keyword>
<dbReference type="PROSITE" id="PS00379">
    <property type="entry name" value="CDP_ALCOHOL_P_TRANSF"/>
    <property type="match status" value="1"/>
</dbReference>
<evidence type="ECO:0000313" key="14">
    <source>
        <dbReference type="Proteomes" id="UP000076964"/>
    </source>
</evidence>
<dbReference type="InterPro" id="IPR048254">
    <property type="entry name" value="CDP_ALCOHOL_P_TRANSF_CS"/>
</dbReference>
<comment type="caution">
    <text evidence="13">The sequence shown here is derived from an EMBL/GenBank/DDBJ whole genome shotgun (WGS) entry which is preliminary data.</text>
</comment>
<evidence type="ECO:0000256" key="11">
    <source>
        <dbReference type="RuleBase" id="RU003750"/>
    </source>
</evidence>
<reference evidence="13 14" key="1">
    <citation type="submission" date="2016-02" db="EMBL/GenBank/DDBJ databases">
        <title>Draft genome sequence of Thermodesulfatator sp. S606.</title>
        <authorList>
            <person name="Lai Q."/>
            <person name="Cao J."/>
            <person name="Dupont S."/>
            <person name="Shao Z."/>
            <person name="Jebbar M."/>
            <person name="Alain K."/>
        </authorList>
    </citation>
    <scope>NUCLEOTIDE SEQUENCE [LARGE SCALE GENOMIC DNA]</scope>
    <source>
        <strain evidence="13 14">S606</strain>
    </source>
</reference>
<protein>
    <recommendedName>
        <fullName evidence="15">CDP-diacylglycerol--glycerol-3-phosphate 3-phosphatidyltransferase</fullName>
    </recommendedName>
</protein>
<feature type="transmembrane region" description="Helical" evidence="12">
    <location>
        <begin position="242"/>
        <end position="262"/>
    </location>
</feature>
<evidence type="ECO:0000256" key="8">
    <source>
        <dbReference type="ARBA" id="ARBA00023136"/>
    </source>
</evidence>
<dbReference type="PANTHER" id="PTHR14269:SF11">
    <property type="entry name" value="CDP-DIACYLGLYCEROL--GLYCEROL-3-PHOSPHATE 3-PHOSPHATIDYLTRANSFERASE"/>
    <property type="match status" value="1"/>
</dbReference>
<dbReference type="OrthoDB" id="9796672at2"/>
<comment type="similarity">
    <text evidence="2 11">Belongs to the CDP-alcohol phosphatidyltransferase class-I family.</text>
</comment>
<keyword evidence="14" id="KW-1185">Reference proteome</keyword>
<evidence type="ECO:0000256" key="5">
    <source>
        <dbReference type="ARBA" id="ARBA00022692"/>
    </source>
</evidence>
<evidence type="ECO:0000256" key="2">
    <source>
        <dbReference type="ARBA" id="ARBA00010441"/>
    </source>
</evidence>
<dbReference type="PANTHER" id="PTHR14269">
    <property type="entry name" value="CDP-DIACYLGLYCEROL--GLYCEROL-3-PHOSPHATE 3-PHOSPHATIDYLTRANSFERASE-RELATED"/>
    <property type="match status" value="1"/>
</dbReference>
<feature type="transmembrane region" description="Helical" evidence="12">
    <location>
        <begin position="291"/>
        <end position="311"/>
    </location>
</feature>
<dbReference type="GO" id="GO:0016780">
    <property type="term" value="F:phosphotransferase activity, for other substituted phosphate groups"/>
    <property type="evidence" value="ECO:0007669"/>
    <property type="project" value="InterPro"/>
</dbReference>
<keyword evidence="5 12" id="KW-0812">Transmembrane</keyword>
<dbReference type="InterPro" id="IPR050324">
    <property type="entry name" value="CDP-alcohol_PTase-I"/>
</dbReference>
<dbReference type="EMBL" id="LSFI01000030">
    <property type="protein sequence ID" value="OAG27424.1"/>
    <property type="molecule type" value="Genomic_DNA"/>
</dbReference>
<keyword evidence="6 12" id="KW-1133">Transmembrane helix</keyword>
<dbReference type="GO" id="GO:0016020">
    <property type="term" value="C:membrane"/>
    <property type="evidence" value="ECO:0007669"/>
    <property type="project" value="UniProtKB-SubCell"/>
</dbReference>
<comment type="subcellular location">
    <subcellularLocation>
        <location evidence="1">Membrane</location>
        <topology evidence="1">Multi-pass membrane protein</topology>
    </subcellularLocation>
</comment>
<feature type="transmembrane region" description="Helical" evidence="12">
    <location>
        <begin position="141"/>
        <end position="159"/>
    </location>
</feature>
<keyword evidence="3" id="KW-0444">Lipid biosynthesis</keyword>
<dbReference type="InterPro" id="IPR000462">
    <property type="entry name" value="CDP-OH_P_trans"/>
</dbReference>
<proteinExistence type="inferred from homology"/>
<keyword evidence="9" id="KW-0594">Phospholipid biosynthesis</keyword>
<evidence type="ECO:0000256" key="3">
    <source>
        <dbReference type="ARBA" id="ARBA00022516"/>
    </source>
</evidence>
<gene>
    <name evidence="13" type="ORF">TH606_07075</name>
</gene>
<name>A0A177E651_9BACT</name>
<evidence type="ECO:0000256" key="9">
    <source>
        <dbReference type="ARBA" id="ARBA00023209"/>
    </source>
</evidence>
<dbReference type="Pfam" id="PF01066">
    <property type="entry name" value="CDP-OH_P_transf"/>
    <property type="match status" value="1"/>
</dbReference>
<evidence type="ECO:0008006" key="15">
    <source>
        <dbReference type="Google" id="ProtNLM"/>
    </source>
</evidence>
<feature type="transmembrane region" description="Helical" evidence="12">
    <location>
        <begin position="107"/>
        <end position="135"/>
    </location>
</feature>
<evidence type="ECO:0000313" key="13">
    <source>
        <dbReference type="EMBL" id="OAG27424.1"/>
    </source>
</evidence>
<evidence type="ECO:0000256" key="6">
    <source>
        <dbReference type="ARBA" id="ARBA00022989"/>
    </source>
</evidence>
<dbReference type="RefSeq" id="WP_068542364.1">
    <property type="nucleotide sequence ID" value="NZ_LSFI01000030.1"/>
</dbReference>
<evidence type="ECO:0000256" key="1">
    <source>
        <dbReference type="ARBA" id="ARBA00004141"/>
    </source>
</evidence>
<dbReference type="Proteomes" id="UP000076964">
    <property type="component" value="Unassembled WGS sequence"/>
</dbReference>
<keyword evidence="4 11" id="KW-0808">Transferase</keyword>
<dbReference type="AlphaFoldDB" id="A0A177E651"/>
<dbReference type="GO" id="GO:0046474">
    <property type="term" value="P:glycerophospholipid biosynthetic process"/>
    <property type="evidence" value="ECO:0007669"/>
    <property type="project" value="TreeGrafter"/>
</dbReference>
<dbReference type="InterPro" id="IPR043130">
    <property type="entry name" value="CDP-OH_PTrfase_TM_dom"/>
</dbReference>
<organism evidence="13 14">
    <name type="scientific">Thermodesulfatator autotrophicus</name>
    <dbReference type="NCBI Taxonomy" id="1795632"/>
    <lineage>
        <taxon>Bacteria</taxon>
        <taxon>Pseudomonadati</taxon>
        <taxon>Thermodesulfobacteriota</taxon>
        <taxon>Thermodesulfobacteria</taxon>
        <taxon>Thermodesulfobacteriales</taxon>
        <taxon>Thermodesulfatatoraceae</taxon>
        <taxon>Thermodesulfatator</taxon>
    </lineage>
</organism>
<keyword evidence="10" id="KW-1208">Phospholipid metabolism</keyword>
<sequence>MRVTANHLTFLRIILLPLPCFLLYGGPEAKLTALGIGSLLGLTDFLDGKLARRHGSTPLGAFLDPIADKIFIVALYTFLSHLGFLPLWVAGGVFIRELLVSSLRRKVPGALAVTWLAKMKTTIQMFVAALVVAIVTFPGHTFYFLLGAGVILVFGGILARLNLIKFLLVVFMALGLLLLSFLAIPQIVLILGSVALLVTWLSALDYLKIAFSSISLKDFLKVLPGALWPAVVLVFSSQAGSWWILIPLVVVLLFLREALLFFKKEKAQEIVPLVFFLLALLAMLTKELIPVYLIVSSVFLVFENISLFISARPTLFRRT</sequence>
<accession>A0A177E651</accession>
<evidence type="ECO:0000256" key="12">
    <source>
        <dbReference type="SAM" id="Phobius"/>
    </source>
</evidence>